<dbReference type="PROSITE" id="PS50240">
    <property type="entry name" value="TRYPSIN_DOM"/>
    <property type="match status" value="2"/>
</dbReference>
<evidence type="ECO:0000256" key="1">
    <source>
        <dbReference type="ARBA" id="ARBA00011881"/>
    </source>
</evidence>
<evidence type="ECO:0000259" key="8">
    <source>
        <dbReference type="PROSITE" id="PS50240"/>
    </source>
</evidence>
<name>A0A7J7R2H1_PIPKU</name>
<dbReference type="PROSITE" id="PS00134">
    <property type="entry name" value="TRYPSIN_HIS"/>
    <property type="match status" value="1"/>
</dbReference>
<evidence type="ECO:0000256" key="3">
    <source>
        <dbReference type="ARBA" id="ARBA00024195"/>
    </source>
</evidence>
<accession>A0A7J7R2H1</accession>
<dbReference type="InterPro" id="IPR001314">
    <property type="entry name" value="Peptidase_S1A"/>
</dbReference>
<dbReference type="InterPro" id="IPR009003">
    <property type="entry name" value="Peptidase_S1_PA"/>
</dbReference>
<gene>
    <name evidence="9" type="ORF">mPipKuh1_014213</name>
</gene>
<comment type="caution">
    <text evidence="9">The sequence shown here is derived from an EMBL/GenBank/DDBJ whole genome shotgun (WGS) entry which is preliminary data.</text>
</comment>
<feature type="signal peptide" evidence="7">
    <location>
        <begin position="1"/>
        <end position="22"/>
    </location>
</feature>
<dbReference type="EC" id="3.4.21.59" evidence="6"/>
<dbReference type="CDD" id="cd00190">
    <property type="entry name" value="Tryp_SPc"/>
    <property type="match status" value="1"/>
</dbReference>
<dbReference type="InterPro" id="IPR018114">
    <property type="entry name" value="TRYPSIN_HIS"/>
</dbReference>
<evidence type="ECO:0000313" key="10">
    <source>
        <dbReference type="Proteomes" id="UP000558488"/>
    </source>
</evidence>
<dbReference type="SUPFAM" id="SSF50494">
    <property type="entry name" value="Trypsin-like serine proteases"/>
    <property type="match status" value="2"/>
</dbReference>
<feature type="chain" id="PRO_5029461130" description="tryptase" evidence="7">
    <location>
        <begin position="23"/>
        <end position="457"/>
    </location>
</feature>
<dbReference type="Pfam" id="PF00089">
    <property type="entry name" value="Trypsin"/>
    <property type="match status" value="2"/>
</dbReference>
<comment type="subunit">
    <text evidence="1">Homotetramer.</text>
</comment>
<dbReference type="GO" id="GO:0004252">
    <property type="term" value="F:serine-type endopeptidase activity"/>
    <property type="evidence" value="ECO:0007669"/>
    <property type="project" value="UniProtKB-EC"/>
</dbReference>
<protein>
    <recommendedName>
        <fullName evidence="6">tryptase</fullName>
        <ecNumber evidence="6">3.4.21.59</ecNumber>
    </recommendedName>
</protein>
<dbReference type="InterPro" id="IPR043504">
    <property type="entry name" value="Peptidase_S1_PA_chymotrypsin"/>
</dbReference>
<reference evidence="9 10" key="1">
    <citation type="journal article" date="2020" name="Nature">
        <title>Six reference-quality genomes reveal evolution of bat adaptations.</title>
        <authorList>
            <person name="Jebb D."/>
            <person name="Huang Z."/>
            <person name="Pippel M."/>
            <person name="Hughes G.M."/>
            <person name="Lavrichenko K."/>
            <person name="Devanna P."/>
            <person name="Winkler S."/>
            <person name="Jermiin L.S."/>
            <person name="Skirmuntt E.C."/>
            <person name="Katzourakis A."/>
            <person name="Burkitt-Gray L."/>
            <person name="Ray D.A."/>
            <person name="Sullivan K.A.M."/>
            <person name="Roscito J.G."/>
            <person name="Kirilenko B.M."/>
            <person name="Davalos L.M."/>
            <person name="Corthals A.P."/>
            <person name="Power M.L."/>
            <person name="Jones G."/>
            <person name="Ransome R.D."/>
            <person name="Dechmann D.K.N."/>
            <person name="Locatelli A.G."/>
            <person name="Puechmaille S.J."/>
            <person name="Fedrigo O."/>
            <person name="Jarvis E.D."/>
            <person name="Hiller M."/>
            <person name="Vernes S.C."/>
            <person name="Myers E.W."/>
            <person name="Teeling E.C."/>
        </authorList>
    </citation>
    <scope>NUCLEOTIDE SEQUENCE [LARGE SCALE GENOMIC DNA]</scope>
    <source>
        <strain evidence="9">MPipKuh1</strain>
        <tissue evidence="9">Flight muscle</tissue>
    </source>
</reference>
<comment type="function">
    <text evidence="5">Tryptase is the major neutral protease present in mast cells and is secreted upon the coupled activation-degranulation response of this cell type.</text>
</comment>
<dbReference type="InterPro" id="IPR001254">
    <property type="entry name" value="Trypsin_dom"/>
</dbReference>
<dbReference type="SMART" id="SM00020">
    <property type="entry name" value="Tryp_SPc"/>
    <property type="match status" value="2"/>
</dbReference>
<dbReference type="AlphaFoldDB" id="A0A7J7R2H1"/>
<dbReference type="PANTHER" id="PTHR24256">
    <property type="entry name" value="TRYPTASE-RELATED"/>
    <property type="match status" value="1"/>
</dbReference>
<evidence type="ECO:0000313" key="9">
    <source>
        <dbReference type="EMBL" id="KAF6270350.1"/>
    </source>
</evidence>
<evidence type="ECO:0000256" key="6">
    <source>
        <dbReference type="ARBA" id="ARBA00066748"/>
    </source>
</evidence>
<keyword evidence="2" id="KW-1015">Disulfide bond</keyword>
<evidence type="ECO:0000256" key="4">
    <source>
        <dbReference type="ARBA" id="ARBA00050838"/>
    </source>
</evidence>
<dbReference type="Proteomes" id="UP000558488">
    <property type="component" value="Unassembled WGS sequence"/>
</dbReference>
<dbReference type="FunFam" id="2.40.10.10:FF:000039">
    <property type="entry name" value="Brain-specific serine protease 4"/>
    <property type="match status" value="1"/>
</dbReference>
<sequence length="457" mass="50964">MAASRGRLPSLLLLLLPLLSWGDRGGDTASEACGKPWWPQEVDASRHWPWEASLRVDHEHVCGGALVGHSWVLTAAHCIQGTKEYSVTLGTARLQPPDPQKAVSVPVKDIVVHPKFWGRTFTTGDVALLQLQAPVAFSESVQPICLPEPAFDLKVGTQCWVTGWGRAKLRYSEPWFWGCGQTNTSCKMVKGKLVEAGKWPWQVSILFMGMYICSGSVIHHLWVLTAAHCLERSLDASKYSVMVGAQHLSANDTQLPLARLVIHENFKSLISDDIALLKLKDPILWSPMVQPICLPTTKLVPEVGSSCWAIVWGRPSVRVATKSPYSLQEVSVRIINSETCNQQYQFLYLKGQKKIMGKDMLCTSSEWGADSCQVNSGSSLVCQVNKTWIQMGVESWSFSCKQHHFPNIYTSTSHFTHWIQRQIADVQFKSRAQPTFLSPTLHTDYILLVSLGSLRLL</sequence>
<keyword evidence="10" id="KW-1185">Reference proteome</keyword>
<evidence type="ECO:0000256" key="5">
    <source>
        <dbReference type="ARBA" id="ARBA00054350"/>
    </source>
</evidence>
<dbReference type="FunFam" id="2.40.10.10:FF:000004">
    <property type="entry name" value="Tryptase gamma 1"/>
    <property type="match status" value="1"/>
</dbReference>
<proteinExistence type="inferred from homology"/>
<dbReference type="InterPro" id="IPR051487">
    <property type="entry name" value="Ser/Thr_Proteases_Immune/Dev"/>
</dbReference>
<dbReference type="GO" id="GO:0006508">
    <property type="term" value="P:proteolysis"/>
    <property type="evidence" value="ECO:0007669"/>
    <property type="project" value="InterPro"/>
</dbReference>
<comment type="catalytic activity">
    <reaction evidence="4">
        <text>Preferential cleavage: Arg-|-Xaa, Lys-|-Xaa, but with more restricted specificity than trypsin.</text>
        <dbReference type="EC" id="3.4.21.59"/>
    </reaction>
</comment>
<evidence type="ECO:0000256" key="7">
    <source>
        <dbReference type="SAM" id="SignalP"/>
    </source>
</evidence>
<dbReference type="PRINTS" id="PR00722">
    <property type="entry name" value="CHYMOTRYPSIN"/>
</dbReference>
<evidence type="ECO:0000256" key="2">
    <source>
        <dbReference type="ARBA" id="ARBA00023157"/>
    </source>
</evidence>
<keyword evidence="7" id="KW-0732">Signal</keyword>
<dbReference type="Gene3D" id="2.40.10.10">
    <property type="entry name" value="Trypsin-like serine proteases"/>
    <property type="match status" value="2"/>
</dbReference>
<feature type="domain" description="Peptidase S1" evidence="8">
    <location>
        <begin position="188"/>
        <end position="424"/>
    </location>
</feature>
<comment type="similarity">
    <text evidence="3">Belongs to the peptidase S1 family. CLIP subfamily.</text>
</comment>
<organism evidence="9 10">
    <name type="scientific">Pipistrellus kuhlii</name>
    <name type="common">Kuhl's pipistrelle</name>
    <dbReference type="NCBI Taxonomy" id="59472"/>
    <lineage>
        <taxon>Eukaryota</taxon>
        <taxon>Metazoa</taxon>
        <taxon>Chordata</taxon>
        <taxon>Craniata</taxon>
        <taxon>Vertebrata</taxon>
        <taxon>Euteleostomi</taxon>
        <taxon>Mammalia</taxon>
        <taxon>Eutheria</taxon>
        <taxon>Laurasiatheria</taxon>
        <taxon>Chiroptera</taxon>
        <taxon>Yangochiroptera</taxon>
        <taxon>Vespertilionidae</taxon>
        <taxon>Pipistrellus</taxon>
    </lineage>
</organism>
<dbReference type="EMBL" id="JACAGB010000103">
    <property type="protein sequence ID" value="KAF6270350.1"/>
    <property type="molecule type" value="Genomic_DNA"/>
</dbReference>
<feature type="domain" description="Peptidase S1" evidence="8">
    <location>
        <begin position="23"/>
        <end position="166"/>
    </location>
</feature>